<dbReference type="EMBL" id="JAEUBG010002673">
    <property type="protein sequence ID" value="KAH3684207.1"/>
    <property type="molecule type" value="Genomic_DNA"/>
</dbReference>
<dbReference type="Proteomes" id="UP000774326">
    <property type="component" value="Unassembled WGS sequence"/>
</dbReference>
<evidence type="ECO:0000313" key="2">
    <source>
        <dbReference type="Proteomes" id="UP000774326"/>
    </source>
</evidence>
<sequence length="224" mass="24937">MNDQIQINIANTVFNLNRLQLLFELIFSDTLTHGSCRGNTTSDSLQQVINVFSTRPFLMLDNFNTQVDFRLLNVLSIGFHTDFSVFFRELVDSQGSCMQPSQCDELPDVTQLTQSLNVAFLVSNGHGCVPVERWGQVVGQPLVWNLGLDTFSKFLSLSVVWKLGFHPDDIGVRSKLNTTVDSTLSTTLVSVVTFTNSWSVPVEVDFLTQQLLGKSSSLLVGNVR</sequence>
<proteinExistence type="predicted"/>
<gene>
    <name evidence="1" type="ORF">WICPIJ_004850</name>
</gene>
<organism evidence="1 2">
    <name type="scientific">Wickerhamomyces pijperi</name>
    <name type="common">Yeast</name>
    <name type="synonym">Pichia pijperi</name>
    <dbReference type="NCBI Taxonomy" id="599730"/>
    <lineage>
        <taxon>Eukaryota</taxon>
        <taxon>Fungi</taxon>
        <taxon>Dikarya</taxon>
        <taxon>Ascomycota</taxon>
        <taxon>Saccharomycotina</taxon>
        <taxon>Saccharomycetes</taxon>
        <taxon>Phaffomycetales</taxon>
        <taxon>Wickerhamomycetaceae</taxon>
        <taxon>Wickerhamomyces</taxon>
    </lineage>
</organism>
<name>A0A9P8Q6Y4_WICPI</name>
<comment type="caution">
    <text evidence="1">The sequence shown here is derived from an EMBL/GenBank/DDBJ whole genome shotgun (WGS) entry which is preliminary data.</text>
</comment>
<protein>
    <submittedName>
        <fullName evidence="1">Uncharacterized protein</fullName>
    </submittedName>
</protein>
<dbReference type="OrthoDB" id="10646772at2759"/>
<reference evidence="1" key="2">
    <citation type="submission" date="2021-01" db="EMBL/GenBank/DDBJ databases">
        <authorList>
            <person name="Schikora-Tamarit M.A."/>
        </authorList>
    </citation>
    <scope>NUCLEOTIDE SEQUENCE</scope>
    <source>
        <strain evidence="1">CBS2887</strain>
    </source>
</reference>
<reference evidence="1" key="1">
    <citation type="journal article" date="2021" name="Open Biol.">
        <title>Shared evolutionary footprints suggest mitochondrial oxidative damage underlies multiple complex I losses in fungi.</title>
        <authorList>
            <person name="Schikora-Tamarit M.A."/>
            <person name="Marcet-Houben M."/>
            <person name="Nosek J."/>
            <person name="Gabaldon T."/>
        </authorList>
    </citation>
    <scope>NUCLEOTIDE SEQUENCE</scope>
    <source>
        <strain evidence="1">CBS2887</strain>
    </source>
</reference>
<dbReference type="AlphaFoldDB" id="A0A9P8Q6Y4"/>
<accession>A0A9P8Q6Y4</accession>
<evidence type="ECO:0000313" key="1">
    <source>
        <dbReference type="EMBL" id="KAH3684207.1"/>
    </source>
</evidence>
<keyword evidence="2" id="KW-1185">Reference proteome</keyword>